<dbReference type="GO" id="GO:0005524">
    <property type="term" value="F:ATP binding"/>
    <property type="evidence" value="ECO:0007669"/>
    <property type="project" value="UniProtKB-KW"/>
</dbReference>
<name>D0LJN8_HALO1</name>
<dbReference type="InterPro" id="IPR011009">
    <property type="entry name" value="Kinase-like_dom_sf"/>
</dbReference>
<evidence type="ECO:0000256" key="5">
    <source>
        <dbReference type="SAM" id="Coils"/>
    </source>
</evidence>
<dbReference type="PANTHER" id="PTHR43289:SF6">
    <property type="entry name" value="SERINE_THREONINE-PROTEIN KINASE NEKL-3"/>
    <property type="match status" value="1"/>
</dbReference>
<dbReference type="Pfam" id="PF00069">
    <property type="entry name" value="Pkinase"/>
    <property type="match status" value="1"/>
</dbReference>
<keyword evidence="1" id="KW-0808">Transferase</keyword>
<dbReference type="InterPro" id="IPR000719">
    <property type="entry name" value="Prot_kinase_dom"/>
</dbReference>
<dbReference type="HOGENOM" id="CLU_530774_0_0_7"/>
<dbReference type="eggNOG" id="COG0515">
    <property type="taxonomic scope" value="Bacteria"/>
</dbReference>
<keyword evidence="8" id="KW-1185">Reference proteome</keyword>
<feature type="domain" description="Protein kinase" evidence="6">
    <location>
        <begin position="10"/>
        <end position="284"/>
    </location>
</feature>
<dbReference type="AlphaFoldDB" id="D0LJN8"/>
<accession>D0LJN8</accession>
<gene>
    <name evidence="7" type="ordered locus">Hoch_4114</name>
</gene>
<keyword evidence="7" id="KW-0723">Serine/threonine-protein kinase</keyword>
<dbReference type="InterPro" id="IPR008271">
    <property type="entry name" value="Ser/Thr_kinase_AS"/>
</dbReference>
<dbReference type="KEGG" id="hoh:Hoch_4114"/>
<keyword evidence="2" id="KW-0547">Nucleotide-binding</keyword>
<evidence type="ECO:0000256" key="4">
    <source>
        <dbReference type="ARBA" id="ARBA00022840"/>
    </source>
</evidence>
<keyword evidence="5" id="KW-0175">Coiled coil</keyword>
<dbReference type="Proteomes" id="UP000001880">
    <property type="component" value="Chromosome"/>
</dbReference>
<evidence type="ECO:0000313" key="7">
    <source>
        <dbReference type="EMBL" id="ACY16612.1"/>
    </source>
</evidence>
<dbReference type="OrthoDB" id="5481250at2"/>
<dbReference type="PROSITE" id="PS00108">
    <property type="entry name" value="PROTEIN_KINASE_ST"/>
    <property type="match status" value="1"/>
</dbReference>
<dbReference type="Gene3D" id="1.10.510.10">
    <property type="entry name" value="Transferase(Phosphotransferase) domain 1"/>
    <property type="match status" value="1"/>
</dbReference>
<reference evidence="7 8" key="1">
    <citation type="journal article" date="2010" name="Stand. Genomic Sci.">
        <title>Complete genome sequence of Haliangium ochraceum type strain (SMP-2).</title>
        <authorList>
            <consortium name="US DOE Joint Genome Institute (JGI-PGF)"/>
            <person name="Ivanova N."/>
            <person name="Daum C."/>
            <person name="Lang E."/>
            <person name="Abt B."/>
            <person name="Kopitz M."/>
            <person name="Saunders E."/>
            <person name="Lapidus A."/>
            <person name="Lucas S."/>
            <person name="Glavina Del Rio T."/>
            <person name="Nolan M."/>
            <person name="Tice H."/>
            <person name="Copeland A."/>
            <person name="Cheng J.F."/>
            <person name="Chen F."/>
            <person name="Bruce D."/>
            <person name="Goodwin L."/>
            <person name="Pitluck S."/>
            <person name="Mavromatis K."/>
            <person name="Pati A."/>
            <person name="Mikhailova N."/>
            <person name="Chen A."/>
            <person name="Palaniappan K."/>
            <person name="Land M."/>
            <person name="Hauser L."/>
            <person name="Chang Y.J."/>
            <person name="Jeffries C.D."/>
            <person name="Detter J.C."/>
            <person name="Brettin T."/>
            <person name="Rohde M."/>
            <person name="Goker M."/>
            <person name="Bristow J."/>
            <person name="Markowitz V."/>
            <person name="Eisen J.A."/>
            <person name="Hugenholtz P."/>
            <person name="Kyrpides N.C."/>
            <person name="Klenk H.P."/>
        </authorList>
    </citation>
    <scope>NUCLEOTIDE SEQUENCE [LARGE SCALE GENOMIC DNA]</scope>
    <source>
        <strain evidence="8">DSM 14365 / CIP 107738 / JCM 11303 / AJ 13395 / SMP-2</strain>
    </source>
</reference>
<dbReference type="PROSITE" id="PS50011">
    <property type="entry name" value="PROTEIN_KINASE_DOM"/>
    <property type="match status" value="1"/>
</dbReference>
<dbReference type="EMBL" id="CP001804">
    <property type="protein sequence ID" value="ACY16612.1"/>
    <property type="molecule type" value="Genomic_DNA"/>
</dbReference>
<dbReference type="SUPFAM" id="SSF56112">
    <property type="entry name" value="Protein kinase-like (PK-like)"/>
    <property type="match status" value="1"/>
</dbReference>
<organism evidence="7 8">
    <name type="scientific">Haliangium ochraceum (strain DSM 14365 / JCM 11303 / SMP-2)</name>
    <dbReference type="NCBI Taxonomy" id="502025"/>
    <lineage>
        <taxon>Bacteria</taxon>
        <taxon>Pseudomonadati</taxon>
        <taxon>Myxococcota</taxon>
        <taxon>Polyangia</taxon>
        <taxon>Haliangiales</taxon>
        <taxon>Kofleriaceae</taxon>
        <taxon>Haliangium</taxon>
    </lineage>
</organism>
<sequence length="513" mass="57519">MEFADLGPRYHVMSLLGEGAMGQVYLARHKELGRIEAIKVLKPQVALDERFVARFRREARATNRLQHTNIVAMHDFGRLPDGRFYLSMEFADGESLSTTMTEEGPFPFARALRILMQLTAAVEHAHSRGVVHRDLKPANIMLVKHRGVGDLLKILDFGISKIISPDYNESILVSQDGIVFGTPLYMAPEQFYRQPNDPRSDIYAIGCVGYELVTGSPPFTGKIPEVVRAHVEKPPPYPSTDAPLGDVPPEFDHVITHCMEKAPGQRYQSAGELLRDLVQLEPTFLGGQRLDDGTLVPELGGGRFDASLDGATLAVTTQIAEPLLESYTDLVLGADETAQAERDEALRELVECLLDHGANDARLTIGLADLDGIDHDIVQCDTRVHELRGREARVEQSTREREGRLRFAIGELIFDRDQGAHERRADLDFQIRELEQRLGEAVRETEAELVRIGDETIAQVAERANLEERRRALLTQLETIVEELVPHFDDNLAVAPYLDRFFSIRDRADARHL</sequence>
<dbReference type="STRING" id="502025.Hoch_4114"/>
<evidence type="ECO:0000256" key="3">
    <source>
        <dbReference type="ARBA" id="ARBA00022777"/>
    </source>
</evidence>
<evidence type="ECO:0000259" key="6">
    <source>
        <dbReference type="PROSITE" id="PS50011"/>
    </source>
</evidence>
<dbReference type="SMART" id="SM00220">
    <property type="entry name" value="S_TKc"/>
    <property type="match status" value="1"/>
</dbReference>
<proteinExistence type="predicted"/>
<feature type="coiled-coil region" evidence="5">
    <location>
        <begin position="424"/>
        <end position="483"/>
    </location>
</feature>
<evidence type="ECO:0000256" key="1">
    <source>
        <dbReference type="ARBA" id="ARBA00022679"/>
    </source>
</evidence>
<keyword evidence="4" id="KW-0067">ATP-binding</keyword>
<dbReference type="CDD" id="cd14014">
    <property type="entry name" value="STKc_PknB_like"/>
    <property type="match status" value="1"/>
</dbReference>
<protein>
    <submittedName>
        <fullName evidence="7">Serine/threonine protein kinase</fullName>
    </submittedName>
</protein>
<dbReference type="PANTHER" id="PTHR43289">
    <property type="entry name" value="MITOGEN-ACTIVATED PROTEIN KINASE KINASE KINASE 20-RELATED"/>
    <property type="match status" value="1"/>
</dbReference>
<evidence type="ECO:0000256" key="2">
    <source>
        <dbReference type="ARBA" id="ARBA00022741"/>
    </source>
</evidence>
<dbReference type="GO" id="GO:0004674">
    <property type="term" value="F:protein serine/threonine kinase activity"/>
    <property type="evidence" value="ECO:0007669"/>
    <property type="project" value="UniProtKB-KW"/>
</dbReference>
<keyword evidence="3 7" id="KW-0418">Kinase</keyword>
<evidence type="ECO:0000313" key="8">
    <source>
        <dbReference type="Proteomes" id="UP000001880"/>
    </source>
</evidence>
<dbReference type="Gene3D" id="3.30.200.20">
    <property type="entry name" value="Phosphorylase Kinase, domain 1"/>
    <property type="match status" value="1"/>
</dbReference>